<dbReference type="SUPFAM" id="SSF53167">
    <property type="entry name" value="Purine and uridine phosphorylases"/>
    <property type="match status" value="1"/>
</dbReference>
<evidence type="ECO:0000256" key="2">
    <source>
        <dbReference type="ARBA" id="ARBA00011974"/>
    </source>
</evidence>
<dbReference type="InterPro" id="IPR010049">
    <property type="entry name" value="MTA_SAH_Nsdase"/>
</dbReference>
<dbReference type="GO" id="GO:0009164">
    <property type="term" value="P:nucleoside catabolic process"/>
    <property type="evidence" value="ECO:0007669"/>
    <property type="project" value="InterPro"/>
</dbReference>
<comment type="caution">
    <text evidence="7">The sequence shown here is derived from an EMBL/GenBank/DDBJ whole genome shotgun (WGS) entry which is preliminary data.</text>
</comment>
<dbReference type="GO" id="GO:0019509">
    <property type="term" value="P:L-methionine salvage from methylthioadenosine"/>
    <property type="evidence" value="ECO:0007669"/>
    <property type="project" value="UniProtKB-UniPathway"/>
</dbReference>
<evidence type="ECO:0000256" key="4">
    <source>
        <dbReference type="ARBA" id="ARBA00022801"/>
    </source>
</evidence>
<dbReference type="InterPro" id="IPR000845">
    <property type="entry name" value="Nucleoside_phosphorylase_d"/>
</dbReference>
<dbReference type="GO" id="GO:0008782">
    <property type="term" value="F:adenosylhomocysteine nucleosidase activity"/>
    <property type="evidence" value="ECO:0007669"/>
    <property type="project" value="UniProtKB-EC"/>
</dbReference>
<dbReference type="PANTHER" id="PTHR46832:SF1">
    <property type="entry name" value="5'-METHYLTHIOADENOSINE_S-ADENOSYLHOMOCYSTEINE NUCLEOSIDASE"/>
    <property type="match status" value="1"/>
</dbReference>
<dbReference type="Gene3D" id="3.40.50.1580">
    <property type="entry name" value="Nucleoside phosphorylase domain"/>
    <property type="match status" value="1"/>
</dbReference>
<dbReference type="GO" id="GO:0019284">
    <property type="term" value="P:L-methionine salvage from S-adenosylmethionine"/>
    <property type="evidence" value="ECO:0007669"/>
    <property type="project" value="TreeGrafter"/>
</dbReference>
<dbReference type="EMBL" id="NGJX01000003">
    <property type="protein sequence ID" value="RSU03907.1"/>
    <property type="molecule type" value="Genomic_DNA"/>
</dbReference>
<dbReference type="EC" id="3.2.2.9" evidence="2"/>
<dbReference type="InterPro" id="IPR035994">
    <property type="entry name" value="Nucleoside_phosphorylase_sf"/>
</dbReference>
<dbReference type="PANTHER" id="PTHR46832">
    <property type="entry name" value="5'-METHYLTHIOADENOSINE/S-ADENOSYLHOMOCYSTEINE NUCLEOSIDASE"/>
    <property type="match status" value="1"/>
</dbReference>
<name>A0A369B2C8_9ENTE</name>
<keyword evidence="4" id="KW-0378">Hydrolase</keyword>
<evidence type="ECO:0000256" key="5">
    <source>
        <dbReference type="ARBA" id="ARBA00023167"/>
    </source>
</evidence>
<gene>
    <name evidence="7" type="ORF">CBF32_04340</name>
</gene>
<evidence type="ECO:0000313" key="7">
    <source>
        <dbReference type="EMBL" id="RSU03907.1"/>
    </source>
</evidence>
<dbReference type="NCBIfam" id="TIGR01704">
    <property type="entry name" value="MTA_SAH-Nsdase"/>
    <property type="match status" value="1"/>
</dbReference>
<protein>
    <recommendedName>
        <fullName evidence="2">adenosylhomocysteine nucleosidase</fullName>
        <ecNumber evidence="2">3.2.2.9</ecNumber>
    </recommendedName>
</protein>
<dbReference type="GO" id="GO:0008930">
    <property type="term" value="F:methylthioadenosine nucleosidase activity"/>
    <property type="evidence" value="ECO:0007669"/>
    <property type="project" value="InterPro"/>
</dbReference>
<dbReference type="UniPathway" id="UPA00904">
    <property type="reaction ID" value="UER00871"/>
</dbReference>
<dbReference type="AlphaFoldDB" id="A0A369B2C8"/>
<keyword evidence="3" id="KW-0028">Amino-acid biosynthesis</keyword>
<evidence type="ECO:0000256" key="1">
    <source>
        <dbReference type="ARBA" id="ARBA00004945"/>
    </source>
</evidence>
<reference evidence="7 8" key="1">
    <citation type="submission" date="2017-05" db="EMBL/GenBank/DDBJ databases">
        <title>Vagococcus spp. assemblies.</title>
        <authorList>
            <person name="Gulvik C.A."/>
        </authorList>
    </citation>
    <scope>NUCLEOTIDE SEQUENCE [LARGE SCALE GENOMIC DNA]</scope>
    <source>
        <strain evidence="7 8">NCFB 2497</strain>
    </source>
</reference>
<evidence type="ECO:0000256" key="3">
    <source>
        <dbReference type="ARBA" id="ARBA00022605"/>
    </source>
</evidence>
<proteinExistence type="predicted"/>
<feature type="domain" description="Nucleoside phosphorylase" evidence="6">
    <location>
        <begin position="5"/>
        <end position="220"/>
    </location>
</feature>
<dbReference type="Proteomes" id="UP000288197">
    <property type="component" value="Unassembled WGS sequence"/>
</dbReference>
<organism evidence="7 8">
    <name type="scientific">Vagococcus fluvialis</name>
    <dbReference type="NCBI Taxonomy" id="2738"/>
    <lineage>
        <taxon>Bacteria</taxon>
        <taxon>Bacillati</taxon>
        <taxon>Bacillota</taxon>
        <taxon>Bacilli</taxon>
        <taxon>Lactobacillales</taxon>
        <taxon>Enterococcaceae</taxon>
        <taxon>Vagococcus</taxon>
    </lineage>
</organism>
<keyword evidence="8" id="KW-1185">Reference proteome</keyword>
<dbReference type="Pfam" id="PF01048">
    <property type="entry name" value="PNP_UDP_1"/>
    <property type="match status" value="1"/>
</dbReference>
<keyword evidence="5" id="KW-0486">Methionine biosynthesis</keyword>
<evidence type="ECO:0000313" key="8">
    <source>
        <dbReference type="Proteomes" id="UP000288197"/>
    </source>
</evidence>
<evidence type="ECO:0000259" key="6">
    <source>
        <dbReference type="Pfam" id="PF01048"/>
    </source>
</evidence>
<accession>A0A369B2C8</accession>
<dbReference type="CDD" id="cd09008">
    <property type="entry name" value="MTAN"/>
    <property type="match status" value="1"/>
</dbReference>
<dbReference type="GO" id="GO:0005829">
    <property type="term" value="C:cytosol"/>
    <property type="evidence" value="ECO:0007669"/>
    <property type="project" value="TreeGrafter"/>
</dbReference>
<comment type="pathway">
    <text evidence="1">Amino-acid biosynthesis; L-methionine biosynthesis via salvage pathway; S-methyl-5-thio-alpha-D-ribose 1-phosphate from S-methyl-5'-thioadenosine (hydrolase route): step 1/2.</text>
</comment>
<sequence length="227" mass="25229">MLGVKIGIVAAMRSEINYLLTHCEIVNEIKLKKNSFYQCEYGDYDLVIVASGVGKTNASVYTQMLIDYFEPTAVINIGIGGSLSEVISPLSVVLGESFSHHDVNQEQMENLFPNQSVFFADSRLVTKFSTYIDETKQGKIVSGEVFISDSAVKEAIIKKHQPLLVDMETSSIAHCCYINDMPFISLRSVSDLADESSDETYEVNEKQAADQVGKLLLSVLEKENFLF</sequence>